<dbReference type="Pfam" id="PF03746">
    <property type="entry name" value="LamB_YcsF"/>
    <property type="match status" value="1"/>
</dbReference>
<dbReference type="Gene3D" id="3.20.20.370">
    <property type="entry name" value="Glycoside hydrolase/deacetylase"/>
    <property type="match status" value="1"/>
</dbReference>
<dbReference type="NCBIfam" id="NF003814">
    <property type="entry name" value="PRK05406.1-3"/>
    <property type="match status" value="1"/>
</dbReference>
<sequence>MGGRIDLNADLGEGIGDDAAMLTIVSSANIACGAHAGGPDLLLATLTTAKANGVAAGAHPGYADRANFGRNVVPMSAAELEYLVAWQIGAALGVAALAGHRIAYVKIHGALYNLAAVDADVATAIARGVTGVDPNLTLLCPALSQAERAGEAAGLRTAAEVFADRAYRPDGTLMPRSEPGAVIHDPDQVVARTLDMLDSGRIRTSDNGLLPLRMDSICLHGDTSGAVQIARRLRSALEGAGWRIAPFAQ</sequence>
<dbReference type="EMBL" id="QFQS01000003">
    <property type="protein sequence ID" value="PZQ96995.1"/>
    <property type="molecule type" value="Genomic_DNA"/>
</dbReference>
<dbReference type="AlphaFoldDB" id="A0A2W5SCK1"/>
<gene>
    <name evidence="1" type="ORF">DI533_15710</name>
</gene>
<proteinExistence type="predicted"/>
<dbReference type="Proteomes" id="UP000248975">
    <property type="component" value="Unassembled WGS sequence"/>
</dbReference>
<dbReference type="InterPro" id="IPR005501">
    <property type="entry name" value="LamB/YcsF/PxpA-like"/>
</dbReference>
<dbReference type="PANTHER" id="PTHR30292">
    <property type="entry name" value="UNCHARACTERIZED PROTEIN YBGL-RELATED"/>
    <property type="match status" value="1"/>
</dbReference>
<dbReference type="CDD" id="cd10787">
    <property type="entry name" value="LamB_YcsF_like"/>
    <property type="match status" value="1"/>
</dbReference>
<evidence type="ECO:0000313" key="1">
    <source>
        <dbReference type="EMBL" id="PZQ96995.1"/>
    </source>
</evidence>
<protein>
    <submittedName>
        <fullName evidence="1">LamB/YcsF family protein</fullName>
    </submittedName>
</protein>
<name>A0A2W5SCK1_CERSP</name>
<evidence type="ECO:0000313" key="2">
    <source>
        <dbReference type="Proteomes" id="UP000248975"/>
    </source>
</evidence>
<dbReference type="PANTHER" id="PTHR30292:SF0">
    <property type="entry name" value="5-OXOPROLINASE SUBUNIT A"/>
    <property type="match status" value="1"/>
</dbReference>
<reference evidence="1 2" key="1">
    <citation type="submission" date="2017-08" db="EMBL/GenBank/DDBJ databases">
        <title>Infants hospitalized years apart are colonized by the same room-sourced microbial strains.</title>
        <authorList>
            <person name="Brooks B."/>
            <person name="Olm M.R."/>
            <person name="Firek B.A."/>
            <person name="Baker R."/>
            <person name="Thomas B.C."/>
            <person name="Morowitz M.J."/>
            <person name="Banfield J.F."/>
        </authorList>
    </citation>
    <scope>NUCLEOTIDE SEQUENCE [LARGE SCALE GENOMIC DNA]</scope>
    <source>
        <strain evidence="1">S2_003_000_R2_11</strain>
    </source>
</reference>
<comment type="caution">
    <text evidence="1">The sequence shown here is derived from an EMBL/GenBank/DDBJ whole genome shotgun (WGS) entry which is preliminary data.</text>
</comment>
<dbReference type="SUPFAM" id="SSF88713">
    <property type="entry name" value="Glycoside hydrolase/deacetylase"/>
    <property type="match status" value="1"/>
</dbReference>
<organism evidence="1 2">
    <name type="scientific">Cereibacter sphaeroides</name>
    <name type="common">Rhodobacter sphaeroides</name>
    <dbReference type="NCBI Taxonomy" id="1063"/>
    <lineage>
        <taxon>Bacteria</taxon>
        <taxon>Pseudomonadati</taxon>
        <taxon>Pseudomonadota</taxon>
        <taxon>Alphaproteobacteria</taxon>
        <taxon>Rhodobacterales</taxon>
        <taxon>Paracoccaceae</taxon>
        <taxon>Cereibacter</taxon>
    </lineage>
</organism>
<accession>A0A2W5SCK1</accession>
<dbReference type="InterPro" id="IPR011330">
    <property type="entry name" value="Glyco_hydro/deAcase_b/a-brl"/>
</dbReference>
<dbReference type="GO" id="GO:0005975">
    <property type="term" value="P:carbohydrate metabolic process"/>
    <property type="evidence" value="ECO:0007669"/>
    <property type="project" value="InterPro"/>
</dbReference>